<evidence type="ECO:0000313" key="1">
    <source>
        <dbReference type="EMBL" id="PSB55038.1"/>
    </source>
</evidence>
<organism evidence="1 2">
    <name type="scientific">Chamaesiphon polymorphus CCALA 037</name>
    <dbReference type="NCBI Taxonomy" id="2107692"/>
    <lineage>
        <taxon>Bacteria</taxon>
        <taxon>Bacillati</taxon>
        <taxon>Cyanobacteriota</taxon>
        <taxon>Cyanophyceae</taxon>
        <taxon>Gomontiellales</taxon>
        <taxon>Chamaesiphonaceae</taxon>
        <taxon>Chamaesiphon</taxon>
    </lineage>
</organism>
<gene>
    <name evidence="1" type="ORF">C7B77_16320</name>
</gene>
<keyword evidence="2" id="KW-1185">Reference proteome</keyword>
<dbReference type="Proteomes" id="UP000238937">
    <property type="component" value="Unassembled WGS sequence"/>
</dbReference>
<reference evidence="1 2" key="1">
    <citation type="submission" date="2018-03" db="EMBL/GenBank/DDBJ databases">
        <title>The ancient ancestry and fast evolution of plastids.</title>
        <authorList>
            <person name="Moore K.R."/>
            <person name="Magnabosco C."/>
            <person name="Momper L."/>
            <person name="Gold D.A."/>
            <person name="Bosak T."/>
            <person name="Fournier G.P."/>
        </authorList>
    </citation>
    <scope>NUCLEOTIDE SEQUENCE [LARGE SCALE GENOMIC DNA]</scope>
    <source>
        <strain evidence="1 2">CCALA 037</strain>
    </source>
</reference>
<sequence>MAAGIPLEKEHDGTSKGQFGFRTPDGLFFDHCWLQTEDAIVDITADQFGAQKIIITTVGDSRYSQNLTERDLQKHIPRLSRRPNQWLSQWQNEYHSTSFLPK</sequence>
<accession>A0A2T1GCB9</accession>
<dbReference type="EMBL" id="PVWO01000215">
    <property type="protein sequence ID" value="PSB55038.1"/>
    <property type="molecule type" value="Genomic_DNA"/>
</dbReference>
<proteinExistence type="predicted"/>
<evidence type="ECO:0000313" key="2">
    <source>
        <dbReference type="Proteomes" id="UP000238937"/>
    </source>
</evidence>
<dbReference type="AlphaFoldDB" id="A0A2T1GCB9"/>
<comment type="caution">
    <text evidence="1">The sequence shown here is derived from an EMBL/GenBank/DDBJ whole genome shotgun (WGS) entry which is preliminary data.</text>
</comment>
<name>A0A2T1GCB9_9CYAN</name>
<protein>
    <submittedName>
        <fullName evidence="1">Uncharacterized protein</fullName>
    </submittedName>
</protein>